<evidence type="ECO:0000259" key="2">
    <source>
        <dbReference type="Pfam" id="PF01498"/>
    </source>
</evidence>
<comment type="subcellular location">
    <subcellularLocation>
        <location evidence="1">Nucleus</location>
    </subcellularLocation>
</comment>
<evidence type="ECO:0000313" key="4">
    <source>
        <dbReference type="Proteomes" id="UP001235939"/>
    </source>
</evidence>
<proteinExistence type="predicted"/>
<dbReference type="Proteomes" id="UP001235939">
    <property type="component" value="Chromosome 05"/>
</dbReference>
<dbReference type="EMBL" id="CP092867">
    <property type="protein sequence ID" value="UYV68417.1"/>
    <property type="molecule type" value="Genomic_DNA"/>
</dbReference>
<feature type="domain" description="Transposase Tc1-like" evidence="2">
    <location>
        <begin position="142"/>
        <end position="187"/>
    </location>
</feature>
<dbReference type="Gene3D" id="1.10.10.60">
    <property type="entry name" value="Homeodomain-like"/>
    <property type="match status" value="1"/>
</dbReference>
<dbReference type="InterPro" id="IPR009057">
    <property type="entry name" value="Homeodomain-like_sf"/>
</dbReference>
<evidence type="ECO:0000313" key="3">
    <source>
        <dbReference type="EMBL" id="UYV68417.1"/>
    </source>
</evidence>
<organism evidence="3 4">
    <name type="scientific">Cordylochernes scorpioides</name>
    <dbReference type="NCBI Taxonomy" id="51811"/>
    <lineage>
        <taxon>Eukaryota</taxon>
        <taxon>Metazoa</taxon>
        <taxon>Ecdysozoa</taxon>
        <taxon>Arthropoda</taxon>
        <taxon>Chelicerata</taxon>
        <taxon>Arachnida</taxon>
        <taxon>Pseudoscorpiones</taxon>
        <taxon>Cheliferoidea</taxon>
        <taxon>Chernetidae</taxon>
        <taxon>Cordylochernes</taxon>
    </lineage>
</organism>
<dbReference type="SUPFAM" id="SSF46689">
    <property type="entry name" value="Homeodomain-like"/>
    <property type="match status" value="1"/>
</dbReference>
<protein>
    <recommendedName>
        <fullName evidence="2">Transposase Tc1-like domain-containing protein</fullName>
    </recommendedName>
</protein>
<sequence>MILSYWLTYLRYNPGAHTKIGNWKNLTYCYRHKINIEILHKIPGNRRVQTTKIMLEYTKNTPISTVSMPRRKIRAHYENMLEFETGRAIGLKEAGWSNRLIARHLCRSDAAIRRCWQKWVNNGSMQRQDGSGRPRATTERKDRAIVRMAVAAPESTLSTIQRVTDTQVSKMTINRRLRERNLRARRPL</sequence>
<accession>A0ABY6KKT6</accession>
<dbReference type="InterPro" id="IPR002492">
    <property type="entry name" value="Transposase_Tc1-like"/>
</dbReference>
<reference evidence="3 4" key="1">
    <citation type="submission" date="2022-01" db="EMBL/GenBank/DDBJ databases">
        <title>A chromosomal length assembly of Cordylochernes scorpioides.</title>
        <authorList>
            <person name="Zeh D."/>
            <person name="Zeh J."/>
        </authorList>
    </citation>
    <scope>NUCLEOTIDE SEQUENCE [LARGE SCALE GENOMIC DNA]</scope>
    <source>
        <strain evidence="3">IN4F17</strain>
        <tissue evidence="3">Whole Body</tissue>
    </source>
</reference>
<keyword evidence="4" id="KW-1185">Reference proteome</keyword>
<gene>
    <name evidence="3" type="ORF">LAZ67_5004273</name>
</gene>
<name>A0ABY6KKT6_9ARAC</name>
<evidence type="ECO:0000256" key="1">
    <source>
        <dbReference type="ARBA" id="ARBA00004123"/>
    </source>
</evidence>
<dbReference type="Pfam" id="PF01498">
    <property type="entry name" value="HTH_Tnp_Tc3_2"/>
    <property type="match status" value="1"/>
</dbReference>